<keyword evidence="6" id="KW-1185">Reference proteome</keyword>
<reference evidence="3" key="1">
    <citation type="journal article" date="2014" name="Int. J. Syst. Evol. Microbiol.">
        <title>Complete genome of a new Firmicutes species belonging to the dominant human colonic microbiota ('Ruminococcus bicirculans') reveals two chromosomes and a selective capacity to utilize plant glucans.</title>
        <authorList>
            <consortium name="NISC Comparative Sequencing Program"/>
            <person name="Wegmann U."/>
            <person name="Louis P."/>
            <person name="Goesmann A."/>
            <person name="Henrissat B."/>
            <person name="Duncan S.H."/>
            <person name="Flint H.J."/>
        </authorList>
    </citation>
    <scope>NUCLEOTIDE SEQUENCE</scope>
    <source>
        <strain evidence="3">CGMCC 1.12707</strain>
    </source>
</reference>
<dbReference type="Proteomes" id="UP000650994">
    <property type="component" value="Unassembled WGS sequence"/>
</dbReference>
<dbReference type="Pfam" id="PF20041">
    <property type="entry name" value="DUF6443"/>
    <property type="match status" value="1"/>
</dbReference>
<dbReference type="RefSeq" id="WP_083580279.1">
    <property type="nucleotide sequence ID" value="NZ_BMFL01000010.1"/>
</dbReference>
<dbReference type="STRING" id="1434701.SAMN05443634_102301"/>
<feature type="domain" description="DUF6443" evidence="2">
    <location>
        <begin position="35"/>
        <end position="156"/>
    </location>
</feature>
<sequence length="1179" mass="132194">MKHFYKIIYSTSLALSFTSTISAQTTTENFVRTIECLKEDCSKKKETVVYFDGLGREKQALQVAGSPTGKTIITPFDYDGFGRQEKEFLPFPATDGSNQISPQTNGTSFYNTLTGDTTPYSQKTFENSPLNRVLFQAAPGESWKKGSNHEIGFSYESNITDEVLRFDVSLSLTLVPSLVPNGSYLPNTLYKTVTTDENKQPIEEFKDQEGRVVLKRIDIPVVTGNSSGRHDTYYVYDVYGNLTYVLPPKLIEVGNYIDNLAELGYQYQYDDKNRLVEKQLPGKGREFMVYDTQDRLTLQQDANQRSAINKGWTFFKYDKFGRIVYSGFFKNTATRSAMQSALNNKRTPNNEERTSTVYSNNGTTIYYTNEQFPNGSLTVQTVNYYDNYESLEMVAGSLIAGQELIGENDTRTKGLAVATLTNVLGTTTWNKSYTFYDTEYVRPVTTHLENYLDGFQTTSSSLDFRGKVLNTVTRHKLDDINTPEITINEVFDYYDNELLKSQTHQINGGPTQRISSNNYNEINQLESKKVGSNNYSDYLQIVDYKYNIRGWLTDINNIDAEETGTFKDLFALRLNYDKKTKSKFRTLHNGNITEILWKNSLENKVRSYGYNYDNLNRLLKAESIKGENEVLNAHNEEVIGYDKNGNILGIIRSGSQDLSSNPVWIDNLVYDYQTNSNKLLSVTDTTTEQKGFKDGNSSGNDYNYDSNGNLVQDLNKGITKITYNDLNLPTEVLWNASKKINYLYDASGIKLKKTVTNNNIVTVTYYANGFQYEEELFELGNQKRVLQFFPTAEGYVNVKNGSKFNYVYNYTDHLGNVRLTYEGGLTGNLTILEDNNYYPFGLKHTGYGYRRPIDYDMDDTLPVDPPGGGFTPFPEEPVTIASIGIQDNPSNGRKTYNYKYNGKELQTDLDINLYDYGARNYDPALGRWFNIDPMAEKMRRHSPYNYAFNNPIRFIDPDGMAPSDIILSGTKKEQDAYLGMLKASTGNNYSINSSGKLQNNGADANFTGTKSAELAKVIDNGINSSTTYNIGLTGGKGDDKGVFIDSYNEMKIDVTDLKKLGDASTALQGAAIGHFINEIQESGGFTPAHAASLGVEGKIYGELVGDSSITTRTDFATGAASNGFQTVIYDYNSTNKFELQQGATSTTKQTTVNIGGVNIPSTEITSSPTGELKSVKKLP</sequence>
<evidence type="ECO:0000313" key="6">
    <source>
        <dbReference type="Proteomes" id="UP000650994"/>
    </source>
</evidence>
<reference evidence="3" key="5">
    <citation type="submission" date="2024-05" db="EMBL/GenBank/DDBJ databases">
        <authorList>
            <person name="Sun Q."/>
            <person name="Zhou Y."/>
        </authorList>
    </citation>
    <scope>NUCLEOTIDE SEQUENCE</scope>
    <source>
        <strain evidence="3">CGMCC 1.12707</strain>
    </source>
</reference>
<reference evidence="6" key="4">
    <citation type="journal article" date="2019" name="Int. J. Syst. Evol. Microbiol.">
        <title>The Global Catalogue of Microorganisms (GCM) 10K type strain sequencing project: providing services to taxonomists for standard genome sequencing and annotation.</title>
        <authorList>
            <consortium name="The Broad Institute Genomics Platform"/>
            <consortium name="The Broad Institute Genome Sequencing Center for Infectious Disease"/>
            <person name="Wu L."/>
            <person name="Ma J."/>
        </authorList>
    </citation>
    <scope>NUCLEOTIDE SEQUENCE [LARGE SCALE GENOMIC DNA]</scope>
    <source>
        <strain evidence="6">CGMCC 1.12707</strain>
    </source>
</reference>
<dbReference type="PANTHER" id="PTHR32305:SF15">
    <property type="entry name" value="PROTEIN RHSA-RELATED"/>
    <property type="match status" value="1"/>
</dbReference>
<reference evidence="4" key="3">
    <citation type="submission" date="2016-11" db="EMBL/GenBank/DDBJ databases">
        <authorList>
            <person name="Jaros S."/>
            <person name="Januszkiewicz K."/>
            <person name="Wedrychowicz H."/>
        </authorList>
    </citation>
    <scope>NUCLEOTIDE SEQUENCE [LARGE SCALE GENOMIC DNA]</scope>
    <source>
        <strain evidence="4">DSM 27989</strain>
    </source>
</reference>
<name>A0A1M6UBU6_9FLAO</name>
<dbReference type="Gene3D" id="2.180.10.10">
    <property type="entry name" value="RHS repeat-associated core"/>
    <property type="match status" value="1"/>
</dbReference>
<evidence type="ECO:0000256" key="1">
    <source>
        <dbReference type="SAM" id="SignalP"/>
    </source>
</evidence>
<organism evidence="4 5">
    <name type="scientific">Chishuiella changwenlii</name>
    <dbReference type="NCBI Taxonomy" id="1434701"/>
    <lineage>
        <taxon>Bacteria</taxon>
        <taxon>Pseudomonadati</taxon>
        <taxon>Bacteroidota</taxon>
        <taxon>Flavobacteriia</taxon>
        <taxon>Flavobacteriales</taxon>
        <taxon>Weeksellaceae</taxon>
        <taxon>Chishuiella</taxon>
    </lineage>
</organism>
<dbReference type="EMBL" id="BMFL01000010">
    <property type="protein sequence ID" value="GGE99242.1"/>
    <property type="molecule type" value="Genomic_DNA"/>
</dbReference>
<evidence type="ECO:0000313" key="5">
    <source>
        <dbReference type="Proteomes" id="UP000184120"/>
    </source>
</evidence>
<evidence type="ECO:0000259" key="2">
    <source>
        <dbReference type="Pfam" id="PF20041"/>
    </source>
</evidence>
<protein>
    <submittedName>
        <fullName evidence="3">Cell wall-associated protein</fullName>
    </submittedName>
    <submittedName>
        <fullName evidence="4">RHS repeat-associated core domain-containing protein</fullName>
    </submittedName>
</protein>
<evidence type="ECO:0000313" key="3">
    <source>
        <dbReference type="EMBL" id="GGE99242.1"/>
    </source>
</evidence>
<keyword evidence="1" id="KW-0732">Signal</keyword>
<dbReference type="InterPro" id="IPR022385">
    <property type="entry name" value="Rhs_assc_core"/>
</dbReference>
<dbReference type="InterPro" id="IPR045619">
    <property type="entry name" value="DUF6443"/>
</dbReference>
<evidence type="ECO:0000313" key="4">
    <source>
        <dbReference type="EMBL" id="SHK66647.1"/>
    </source>
</evidence>
<dbReference type="InterPro" id="IPR050708">
    <property type="entry name" value="T6SS_VgrG/RHS"/>
</dbReference>
<accession>A0A1M6UBU6</accession>
<dbReference type="PANTHER" id="PTHR32305">
    <property type="match status" value="1"/>
</dbReference>
<feature type="chain" id="PRO_5012997420" evidence="1">
    <location>
        <begin position="24"/>
        <end position="1179"/>
    </location>
</feature>
<dbReference type="AlphaFoldDB" id="A0A1M6UBU6"/>
<proteinExistence type="predicted"/>
<reference evidence="5" key="2">
    <citation type="submission" date="2016-11" db="EMBL/GenBank/DDBJ databases">
        <authorList>
            <person name="Varghese N."/>
            <person name="Submissions S."/>
        </authorList>
    </citation>
    <scope>NUCLEOTIDE SEQUENCE [LARGE SCALE GENOMIC DNA]</scope>
    <source>
        <strain evidence="5">DSM 27989</strain>
    </source>
</reference>
<gene>
    <name evidence="3" type="ORF">GCM10010984_16030</name>
    <name evidence="4" type="ORF">SAMN05443634_102301</name>
</gene>
<dbReference type="EMBL" id="FRBH01000002">
    <property type="protein sequence ID" value="SHK66647.1"/>
    <property type="molecule type" value="Genomic_DNA"/>
</dbReference>
<dbReference type="Proteomes" id="UP000184120">
    <property type="component" value="Unassembled WGS sequence"/>
</dbReference>
<dbReference type="NCBIfam" id="TIGR03696">
    <property type="entry name" value="Rhs_assc_core"/>
    <property type="match status" value="1"/>
</dbReference>
<feature type="signal peptide" evidence="1">
    <location>
        <begin position="1"/>
        <end position="23"/>
    </location>
</feature>